<dbReference type="Gene3D" id="3.10.105.10">
    <property type="entry name" value="Dipeptide-binding Protein, Domain 3"/>
    <property type="match status" value="1"/>
</dbReference>
<reference evidence="7 8" key="1">
    <citation type="journal article" date="2015" name="Genome Announc.">
        <title>Expanding the biotechnology potential of lactobacilli through comparative genomics of 213 strains and associated genera.</title>
        <authorList>
            <person name="Sun Z."/>
            <person name="Harris H.M."/>
            <person name="McCann A."/>
            <person name="Guo C."/>
            <person name="Argimon S."/>
            <person name="Zhang W."/>
            <person name="Yang X."/>
            <person name="Jeffery I.B."/>
            <person name="Cooney J.C."/>
            <person name="Kagawa T.F."/>
            <person name="Liu W."/>
            <person name="Song Y."/>
            <person name="Salvetti E."/>
            <person name="Wrobel A."/>
            <person name="Rasinkangas P."/>
            <person name="Parkhill J."/>
            <person name="Rea M.C."/>
            <person name="O'Sullivan O."/>
            <person name="Ritari J."/>
            <person name="Douillard F.P."/>
            <person name="Paul Ross R."/>
            <person name="Yang R."/>
            <person name="Briner A.E."/>
            <person name="Felis G.E."/>
            <person name="de Vos W.M."/>
            <person name="Barrangou R."/>
            <person name="Klaenhammer T.R."/>
            <person name="Caufield P.W."/>
            <person name="Cui Y."/>
            <person name="Zhang H."/>
            <person name="O'Toole P.W."/>
        </authorList>
    </citation>
    <scope>NUCLEOTIDE SEQUENCE [LARGE SCALE GENOMIC DNA]</scope>
    <source>
        <strain evidence="7 8">DSM 19909</strain>
    </source>
</reference>
<dbReference type="InterPro" id="IPR023765">
    <property type="entry name" value="SBP_5_CS"/>
</dbReference>
<dbReference type="CDD" id="cd08504">
    <property type="entry name" value="PBP2_OppA"/>
    <property type="match status" value="1"/>
</dbReference>
<dbReference type="InterPro" id="IPR039424">
    <property type="entry name" value="SBP_5"/>
</dbReference>
<feature type="domain" description="Solute-binding protein family 5" evidence="6">
    <location>
        <begin position="85"/>
        <end position="472"/>
    </location>
</feature>
<dbReference type="InterPro" id="IPR030678">
    <property type="entry name" value="Peptide/Ni-bd"/>
</dbReference>
<keyword evidence="5" id="KW-0571">Peptide transport</keyword>
<evidence type="ECO:0000313" key="7">
    <source>
        <dbReference type="EMBL" id="KRK97846.1"/>
    </source>
</evidence>
<dbReference type="InterPro" id="IPR000914">
    <property type="entry name" value="SBP_5_dom"/>
</dbReference>
<comment type="caution">
    <text evidence="7">The sequence shown here is derived from an EMBL/GenBank/DDBJ whole genome shotgun (WGS) entry which is preliminary data.</text>
</comment>
<protein>
    <submittedName>
        <fullName evidence="7">ABC transporter, substrate-binding protein, family 5</fullName>
    </submittedName>
</protein>
<accession>A0A0R1LPS5</accession>
<dbReference type="AlphaFoldDB" id="A0A0R1LPS5"/>
<keyword evidence="4" id="KW-0732">Signal</keyword>
<dbReference type="Pfam" id="PF00496">
    <property type="entry name" value="SBP_bac_5"/>
    <property type="match status" value="1"/>
</dbReference>
<dbReference type="GO" id="GO:1904680">
    <property type="term" value="F:peptide transmembrane transporter activity"/>
    <property type="evidence" value="ECO:0007669"/>
    <property type="project" value="TreeGrafter"/>
</dbReference>
<dbReference type="FunFam" id="3.90.76.10:FF:000001">
    <property type="entry name" value="Oligopeptide ABC transporter substrate-binding protein"/>
    <property type="match status" value="1"/>
</dbReference>
<proteinExistence type="inferred from homology"/>
<evidence type="ECO:0000256" key="1">
    <source>
        <dbReference type="ARBA" id="ARBA00004193"/>
    </source>
</evidence>
<name>A0A0R1LPS5_9LACO</name>
<dbReference type="PANTHER" id="PTHR30290">
    <property type="entry name" value="PERIPLASMIC BINDING COMPONENT OF ABC TRANSPORTER"/>
    <property type="match status" value="1"/>
</dbReference>
<dbReference type="Proteomes" id="UP000051160">
    <property type="component" value="Unassembled WGS sequence"/>
</dbReference>
<gene>
    <name evidence="7" type="ORF">FD04_GL000818</name>
</gene>
<evidence type="ECO:0000256" key="4">
    <source>
        <dbReference type="ARBA" id="ARBA00022729"/>
    </source>
</evidence>
<evidence type="ECO:0000256" key="2">
    <source>
        <dbReference type="ARBA" id="ARBA00005695"/>
    </source>
</evidence>
<evidence type="ECO:0000259" key="6">
    <source>
        <dbReference type="Pfam" id="PF00496"/>
    </source>
</evidence>
<dbReference type="GO" id="GO:0015833">
    <property type="term" value="P:peptide transport"/>
    <property type="evidence" value="ECO:0007669"/>
    <property type="project" value="UniProtKB-KW"/>
</dbReference>
<organism evidence="7 8">
    <name type="scientific">Secundilactobacillus odoratitofui DSM 19909 = JCM 15043</name>
    <dbReference type="NCBI Taxonomy" id="1423776"/>
    <lineage>
        <taxon>Bacteria</taxon>
        <taxon>Bacillati</taxon>
        <taxon>Bacillota</taxon>
        <taxon>Bacilli</taxon>
        <taxon>Lactobacillales</taxon>
        <taxon>Lactobacillaceae</taxon>
        <taxon>Secundilactobacillus</taxon>
    </lineage>
</organism>
<keyword evidence="8" id="KW-1185">Reference proteome</keyword>
<keyword evidence="3" id="KW-0813">Transport</keyword>
<dbReference type="Gene3D" id="3.40.190.10">
    <property type="entry name" value="Periplasmic binding protein-like II"/>
    <property type="match status" value="1"/>
</dbReference>
<comment type="subcellular location">
    <subcellularLocation>
        <location evidence="1">Cell membrane</location>
        <topology evidence="1">Lipid-anchor</topology>
    </subcellularLocation>
</comment>
<sequence>MTVKFWEEKHMQKSVKRFIGTALVLVSGIILAGCGKSATKVQQTATIMEQADISSLDSSQITDVGALETVNNSQEGLYRMKNSTTVIPGLATAIVKPTNGQTVYTFKLRKNLKWSNGDALTANDFVYSWRRAVNPTSKAANAYMFLPIKNAKQIENGKLPVSKLGVQAVNKTTLKVTLAQATPYFKYLVAAVPFLPLNQKVVEKYGSSYGTSAAKTVFDGPFTIQNWTTSSANWTLKKNPNYWDKKSVKLSSVKFQVAKSPETALSLYQSGKLDNIVLAGQQAAQMKKDKGYLSYPSGETDYLAYNFRSKAMRNLNIRKAISLAINRESLTQNVLKNGAKAPYGLAPEEISKNPSNGKDFAKDSSVKESVAYNPTLAKKYWAKGMKQLGLTKLNLKLVCYDVDSFKNSAEYIQANTKKYLKGINIQIDVQPKVQAITTMQKKTGYDLGFTNWIASYPDLNEFFQLLNTNNVNNAGNYSNATYDKLYSNANVKDVTSTQKRYDDFKQANQVAMKQQAIAALNQGQIARLNKPSLQGVTYAAAQGISLKDAYRTK</sequence>
<dbReference type="PANTHER" id="PTHR30290:SF10">
    <property type="entry name" value="PERIPLASMIC OLIGOPEPTIDE-BINDING PROTEIN-RELATED"/>
    <property type="match status" value="1"/>
</dbReference>
<dbReference type="GO" id="GO:0043190">
    <property type="term" value="C:ATP-binding cassette (ABC) transporter complex"/>
    <property type="evidence" value="ECO:0007669"/>
    <property type="project" value="InterPro"/>
</dbReference>
<dbReference type="PROSITE" id="PS51257">
    <property type="entry name" value="PROKAR_LIPOPROTEIN"/>
    <property type="match status" value="1"/>
</dbReference>
<evidence type="ECO:0000313" key="8">
    <source>
        <dbReference type="Proteomes" id="UP000051160"/>
    </source>
</evidence>
<keyword evidence="5" id="KW-0653">Protein transport</keyword>
<dbReference type="STRING" id="1423776.FD04_GL000818"/>
<dbReference type="GO" id="GO:0042597">
    <property type="term" value="C:periplasmic space"/>
    <property type="evidence" value="ECO:0007669"/>
    <property type="project" value="UniProtKB-ARBA"/>
</dbReference>
<evidence type="ECO:0000256" key="5">
    <source>
        <dbReference type="ARBA" id="ARBA00022856"/>
    </source>
</evidence>
<dbReference type="PATRIC" id="fig|1423776.4.peg.825"/>
<comment type="similarity">
    <text evidence="2">Belongs to the bacterial solute-binding protein 5 family.</text>
</comment>
<evidence type="ECO:0000256" key="3">
    <source>
        <dbReference type="ARBA" id="ARBA00022448"/>
    </source>
</evidence>
<dbReference type="EMBL" id="AZEE01000028">
    <property type="protein sequence ID" value="KRK97846.1"/>
    <property type="molecule type" value="Genomic_DNA"/>
</dbReference>
<dbReference type="Gene3D" id="3.90.76.10">
    <property type="entry name" value="Dipeptide-binding Protein, Domain 1"/>
    <property type="match status" value="1"/>
</dbReference>
<dbReference type="SUPFAM" id="SSF53850">
    <property type="entry name" value="Periplasmic binding protein-like II"/>
    <property type="match status" value="1"/>
</dbReference>
<dbReference type="PROSITE" id="PS01040">
    <property type="entry name" value="SBP_BACTERIAL_5"/>
    <property type="match status" value="1"/>
</dbReference>
<dbReference type="PIRSF" id="PIRSF002741">
    <property type="entry name" value="MppA"/>
    <property type="match status" value="1"/>
</dbReference>